<protein>
    <submittedName>
        <fullName evidence="1">Uncharacterized protein</fullName>
    </submittedName>
</protein>
<reference evidence="2" key="2">
    <citation type="submission" date="2019-10" db="EMBL/GenBank/DDBJ databases">
        <title>A de novo genome assembly of a pear dwarfing rootstock.</title>
        <authorList>
            <person name="Wang F."/>
            <person name="Wang J."/>
            <person name="Li S."/>
            <person name="Zhang Y."/>
            <person name="Fang M."/>
            <person name="Ma L."/>
            <person name="Zhao Y."/>
            <person name="Jiang S."/>
        </authorList>
    </citation>
    <scope>NUCLEOTIDE SEQUENCE [LARGE SCALE GENOMIC DNA]</scope>
</reference>
<dbReference type="Proteomes" id="UP000327157">
    <property type="component" value="Chromosome 11"/>
</dbReference>
<name>A0A5N5FWN6_9ROSA</name>
<comment type="caution">
    <text evidence="1">The sequence shown here is derived from an EMBL/GenBank/DDBJ whole genome shotgun (WGS) entry which is preliminary data.</text>
</comment>
<reference evidence="1 2" key="1">
    <citation type="submission" date="2019-09" db="EMBL/GenBank/DDBJ databases">
        <authorList>
            <person name="Ou C."/>
        </authorList>
    </citation>
    <scope>NUCLEOTIDE SEQUENCE [LARGE SCALE GENOMIC DNA]</scope>
    <source>
        <strain evidence="1">S2</strain>
        <tissue evidence="1">Leaf</tissue>
    </source>
</reference>
<gene>
    <name evidence="1" type="ORF">D8674_007200</name>
</gene>
<dbReference type="EMBL" id="SMOL01000559">
    <property type="protein sequence ID" value="KAB2607483.1"/>
    <property type="molecule type" value="Genomic_DNA"/>
</dbReference>
<reference evidence="1 2" key="3">
    <citation type="submission" date="2019-11" db="EMBL/GenBank/DDBJ databases">
        <title>A de novo genome assembly of a pear dwarfing rootstock.</title>
        <authorList>
            <person name="Wang F."/>
            <person name="Wang J."/>
            <person name="Li S."/>
            <person name="Zhang Y."/>
            <person name="Fang M."/>
            <person name="Ma L."/>
            <person name="Zhao Y."/>
            <person name="Jiang S."/>
        </authorList>
    </citation>
    <scope>NUCLEOTIDE SEQUENCE [LARGE SCALE GENOMIC DNA]</scope>
    <source>
        <strain evidence="1">S2</strain>
        <tissue evidence="1">Leaf</tissue>
    </source>
</reference>
<evidence type="ECO:0000313" key="2">
    <source>
        <dbReference type="Proteomes" id="UP000327157"/>
    </source>
</evidence>
<evidence type="ECO:0000313" key="1">
    <source>
        <dbReference type="EMBL" id="KAB2607483.1"/>
    </source>
</evidence>
<keyword evidence="2" id="KW-1185">Reference proteome</keyword>
<organism evidence="1 2">
    <name type="scientific">Pyrus ussuriensis x Pyrus communis</name>
    <dbReference type="NCBI Taxonomy" id="2448454"/>
    <lineage>
        <taxon>Eukaryota</taxon>
        <taxon>Viridiplantae</taxon>
        <taxon>Streptophyta</taxon>
        <taxon>Embryophyta</taxon>
        <taxon>Tracheophyta</taxon>
        <taxon>Spermatophyta</taxon>
        <taxon>Magnoliopsida</taxon>
        <taxon>eudicotyledons</taxon>
        <taxon>Gunneridae</taxon>
        <taxon>Pentapetalae</taxon>
        <taxon>rosids</taxon>
        <taxon>fabids</taxon>
        <taxon>Rosales</taxon>
        <taxon>Rosaceae</taxon>
        <taxon>Amygdaloideae</taxon>
        <taxon>Maleae</taxon>
        <taxon>Pyrus</taxon>
    </lineage>
</organism>
<dbReference type="AlphaFoldDB" id="A0A5N5FWN6"/>
<proteinExistence type="predicted"/>
<sequence length="122" mass="12996">MSASSPGSGQTDGGIARIQVRGGVWRGGFAVLIRSIQADGSDSTGSDRGRGSGVRRFGMIPDREWWRVGLWVVLTKSTTSKSGGSSFWVQRASDLRTTASSCGNNNGIERPGVATQIQIFYN</sequence>
<accession>A0A5N5FWN6</accession>